<sequence>MAISETLIQLVDIRDDIRQAIADKGIDMTGTIPLSEYPGKIAGIGDFPGYQVKTGELCSLPAKSGTANGGLTQTLDIPAGCIPLCVKNEPEMKINSGKGESPSYVFEVWDNNNKMMYRVVRNGGSGWMSAGTDSTQYINPLGAYDGDVAQASTITAIKIKASNGSGSLISDYRFGKISVTMWLEPLG</sequence>
<accession>A0A641XZZ6</accession>
<comment type="caution">
    <text evidence="1">The sequence shown here is derived from an EMBL/GenBank/DDBJ whole genome shotgun (WGS) entry which is preliminary data.</text>
</comment>
<name>A0A641XZZ6_BACOV</name>
<gene>
    <name evidence="1" type="ORF">F3C73_26330</name>
</gene>
<reference evidence="1" key="1">
    <citation type="journal article" date="2019" name="Nat. Med.">
        <title>A library of human gut bacterial isolates paired with longitudinal multiomics data enables mechanistic microbiome research.</title>
        <authorList>
            <person name="Poyet M."/>
            <person name="Groussin M."/>
            <person name="Gibbons S.M."/>
            <person name="Avila-Pacheco J."/>
            <person name="Jiang X."/>
            <person name="Kearney S.M."/>
            <person name="Perrotta A.R."/>
            <person name="Berdy B."/>
            <person name="Zhao S."/>
            <person name="Lieberman T.D."/>
            <person name="Swanson P.K."/>
            <person name="Smith M."/>
            <person name="Roesemann S."/>
            <person name="Alexander J.E."/>
            <person name="Rich S.A."/>
            <person name="Livny J."/>
            <person name="Vlamakis H."/>
            <person name="Clish C."/>
            <person name="Bullock K."/>
            <person name="Deik A."/>
            <person name="Scott J."/>
            <person name="Pierce K.A."/>
            <person name="Xavier R.J."/>
            <person name="Alm E.J."/>
        </authorList>
    </citation>
    <scope>NUCLEOTIDE SEQUENCE</scope>
    <source>
        <strain evidence="1">BIOML-A68</strain>
    </source>
</reference>
<dbReference type="EMBL" id="VWHP01000062">
    <property type="protein sequence ID" value="KAA4398210.1"/>
    <property type="molecule type" value="Genomic_DNA"/>
</dbReference>
<protein>
    <submittedName>
        <fullName evidence="1">Uncharacterized protein</fullName>
    </submittedName>
</protein>
<organism evidence="1">
    <name type="scientific">Bacteroides ovatus</name>
    <dbReference type="NCBI Taxonomy" id="28116"/>
    <lineage>
        <taxon>Bacteria</taxon>
        <taxon>Pseudomonadati</taxon>
        <taxon>Bacteroidota</taxon>
        <taxon>Bacteroidia</taxon>
        <taxon>Bacteroidales</taxon>
        <taxon>Bacteroidaceae</taxon>
        <taxon>Bacteroides</taxon>
    </lineage>
</organism>
<proteinExistence type="predicted"/>
<dbReference type="AlphaFoldDB" id="A0A641XZZ6"/>
<evidence type="ECO:0000313" key="1">
    <source>
        <dbReference type="EMBL" id="KAA4398210.1"/>
    </source>
</evidence>